<evidence type="ECO:0000313" key="1">
    <source>
        <dbReference type="EMBL" id="GAI53387.1"/>
    </source>
</evidence>
<protein>
    <submittedName>
        <fullName evidence="1">Uncharacterized protein</fullName>
    </submittedName>
</protein>
<dbReference type="Pfam" id="PF11369">
    <property type="entry name" value="DUF3160"/>
    <property type="match status" value="1"/>
</dbReference>
<dbReference type="InterPro" id="IPR022601">
    <property type="entry name" value="DUF3160"/>
</dbReference>
<organism evidence="1">
    <name type="scientific">marine sediment metagenome</name>
    <dbReference type="NCBI Taxonomy" id="412755"/>
    <lineage>
        <taxon>unclassified sequences</taxon>
        <taxon>metagenomes</taxon>
        <taxon>ecological metagenomes</taxon>
    </lineage>
</organism>
<comment type="caution">
    <text evidence="1">The sequence shown here is derived from an EMBL/GenBank/DDBJ whole genome shotgun (WGS) entry which is preliminary data.</text>
</comment>
<sequence>MGPVFSYYEFKQPMGDRLTDEAWREILNTQAQAEPEWIKNFSE</sequence>
<reference evidence="1" key="1">
    <citation type="journal article" date="2014" name="Front. Microbiol.">
        <title>High frequency of phylogenetically diverse reductive dehalogenase-homologous genes in deep subseafloor sedimentary metagenomes.</title>
        <authorList>
            <person name="Kawai M."/>
            <person name="Futagami T."/>
            <person name="Toyoda A."/>
            <person name="Takaki Y."/>
            <person name="Nishi S."/>
            <person name="Hori S."/>
            <person name="Arai W."/>
            <person name="Tsubouchi T."/>
            <person name="Morono Y."/>
            <person name="Uchiyama I."/>
            <person name="Ito T."/>
            <person name="Fujiyama A."/>
            <person name="Inagaki F."/>
            <person name="Takami H."/>
        </authorList>
    </citation>
    <scope>NUCLEOTIDE SEQUENCE</scope>
    <source>
        <strain evidence="1">Expedition CK06-06</strain>
    </source>
</reference>
<name>X1PAM6_9ZZZZ</name>
<gene>
    <name evidence="1" type="ORF">S06H3_56551</name>
</gene>
<dbReference type="AlphaFoldDB" id="X1PAM6"/>
<accession>X1PAM6</accession>
<dbReference type="EMBL" id="BARV01036384">
    <property type="protein sequence ID" value="GAI53387.1"/>
    <property type="molecule type" value="Genomic_DNA"/>
</dbReference>
<proteinExistence type="predicted"/>